<gene>
    <name evidence="2" type="ORF">MmTuc01_2570</name>
</gene>
<dbReference type="HOGENOM" id="CLU_3282872_0_0_2"/>
<reference evidence="2 3" key="1">
    <citation type="journal article" date="2013" name="Genome Announc.">
        <title>Complete Genome of a Methanosarcina mazei Strain Isolated from Sediment Samples from an Amazonian Flooded Area.</title>
        <authorList>
            <person name="Assis das Gracas D."/>
            <person name="Thiago Juca Ramos R."/>
            <person name="Vieira Araujo A.C."/>
            <person name="Zahlouth R."/>
            <person name="Ribeiro Carneiro A."/>
            <person name="Souza Lopes T."/>
            <person name="Azevedo Barauna R."/>
            <person name="Azevedo V."/>
            <person name="Cruz Schneider M.P."/>
            <person name="Pellizari V.H."/>
            <person name="Silva A."/>
        </authorList>
    </citation>
    <scope>NUCLEOTIDE SEQUENCE [LARGE SCALE GENOMIC DNA]</scope>
    <source>
        <strain evidence="2 3">Tuc01</strain>
    </source>
</reference>
<dbReference type="AlphaFoldDB" id="M1PBG0"/>
<feature type="transmembrane region" description="Helical" evidence="1">
    <location>
        <begin position="17"/>
        <end position="35"/>
    </location>
</feature>
<dbReference type="Proteomes" id="UP000011718">
    <property type="component" value="Chromosome"/>
</dbReference>
<keyword evidence="1" id="KW-1133">Transmembrane helix</keyword>
<proteinExistence type="predicted"/>
<sequence length="40" mass="4741">MKAELCSGKILRQENHFIFAFISCCFIDFLHLFFLQDNSL</sequence>
<protein>
    <submittedName>
        <fullName evidence="2">Uncharacterized protein</fullName>
    </submittedName>
</protein>
<dbReference type="BioCyc" id="MMAZ1236903:G139K-2456-MONOMER"/>
<evidence type="ECO:0000313" key="2">
    <source>
        <dbReference type="EMBL" id="AGF97872.1"/>
    </source>
</evidence>
<evidence type="ECO:0000313" key="3">
    <source>
        <dbReference type="Proteomes" id="UP000011718"/>
    </source>
</evidence>
<keyword evidence="1" id="KW-0472">Membrane</keyword>
<evidence type="ECO:0000256" key="1">
    <source>
        <dbReference type="SAM" id="Phobius"/>
    </source>
</evidence>
<keyword evidence="1" id="KW-0812">Transmembrane</keyword>
<name>M1PBG0_METMZ</name>
<organism evidence="2 3">
    <name type="scientific">Methanosarcina mazei Tuc01</name>
    <dbReference type="NCBI Taxonomy" id="1236903"/>
    <lineage>
        <taxon>Archaea</taxon>
        <taxon>Methanobacteriati</taxon>
        <taxon>Methanobacteriota</taxon>
        <taxon>Stenosarchaea group</taxon>
        <taxon>Methanomicrobia</taxon>
        <taxon>Methanosarcinales</taxon>
        <taxon>Methanosarcinaceae</taxon>
        <taxon>Methanosarcina</taxon>
    </lineage>
</organism>
<accession>M1PBG0</accession>
<dbReference type="EMBL" id="CP004144">
    <property type="protein sequence ID" value="AGF97872.1"/>
    <property type="molecule type" value="Genomic_DNA"/>
</dbReference>
<dbReference type="KEGG" id="mmaz:MmTuc01_2570"/>